<name>A0A9R0WKI2_TRITD</name>
<comment type="subcellular location">
    <subcellularLocation>
        <location evidence="1">Cytoplasm</location>
        <location evidence="1">Cytosol</location>
    </subcellularLocation>
</comment>
<comment type="subunit">
    <text evidence="8">Component of the translation initiation factor 2B (eIF2B) complex which is a heterodecamer of two sets of five different subunits: alpha, beta, gamma, delta and epsilon. Subunits alpha, beta and delta comprise a regulatory subcomplex and subunits epsilon and gamma comprise a catalytic subcomplex. Within the complex, the hexameric regulatory complex resides at the center, with the two heterodimeric catalytic subcomplexes bound on opposite sides.</text>
</comment>
<keyword evidence="4" id="KW-0396">Initiation factor</keyword>
<dbReference type="InterPro" id="IPR003307">
    <property type="entry name" value="W2_domain"/>
</dbReference>
<dbReference type="CDD" id="cd05787">
    <property type="entry name" value="LbH_eIF2B_epsilon"/>
    <property type="match status" value="1"/>
</dbReference>
<dbReference type="AlphaFoldDB" id="A0A9R0WKI2"/>
<dbReference type="Gene3D" id="3.90.550.10">
    <property type="entry name" value="Spore Coat Polysaccharide Biosynthesis Protein SpsA, Chain A"/>
    <property type="match status" value="1"/>
</dbReference>
<gene>
    <name evidence="11" type="ORF">TRITD_5Av1G038700</name>
</gene>
<dbReference type="SUPFAM" id="SSF51161">
    <property type="entry name" value="Trimeric LpxA-like enzymes"/>
    <property type="match status" value="1"/>
</dbReference>
<evidence type="ECO:0000256" key="6">
    <source>
        <dbReference type="ARBA" id="ARBA00044144"/>
    </source>
</evidence>
<sequence length="644" mass="71913">MIDYTLSWLETEGVEEVFVFCCAHAQQVKEHLEEAGWTGKPAAREMAVMAVESHDAISAELVNLCETEVRGDFGSVIPVHSMKENRLKSYHFMSFQINGNFVLISGDTISNMSLKEVLQEHKDRRKKDPLAVMTMIIKHSKPSILTHQTRLGNDEIVMALASETKELLYYEDRADGSHLCVTIDKDILANNPTLQLHNNMEDCYIDICSPDVLSLFTDNFDYQHLRRHFVKGLLVDDIMGYKIYTHEIHSSYAARIDNFRSYDAVSKDIIQRWTYPMVPDVLSFGNCHEMKLHRQGIYKASDVTLSHSAQIGANSVIGNATSIGEQCKISNSVIGEGCSIGKNVLIHGSYIWDNVIIEDGCKVSNSLVCDDVHLRAGAIVEPGCILSFKIKVRKNVVVPAYSKVSLLDKPSNEDSDEELEYADTNSGVTDSAPFSSTRSNADHPTILSEDDDLGASETGTSGVLGYIWASGDTGNLEEWRQSIAPIPKEKLQELQHAVSVDGDVGSEEDLNNRPFEADRDNDSEINVIEDDDYTKFEKEVEETFQRAVDGVHQDNLILEINALRLSYSLQHADCAGAVFYSIMRAALVAAQSTNDSLLKSTADALTKWKDLLRNYTKTVDEEVWLDDILDKSLEICMNSICLKN</sequence>
<dbReference type="Proteomes" id="UP000324705">
    <property type="component" value="Chromosome 5A"/>
</dbReference>
<feature type="compositionally biased region" description="Polar residues" evidence="9">
    <location>
        <begin position="423"/>
        <end position="439"/>
    </location>
</feature>
<feature type="domain" description="W2" evidence="10">
    <location>
        <begin position="530"/>
        <end position="644"/>
    </location>
</feature>
<dbReference type="InterPro" id="IPR011004">
    <property type="entry name" value="Trimer_LpxA-like_sf"/>
</dbReference>
<dbReference type="GO" id="GO:0005085">
    <property type="term" value="F:guanyl-nucleotide exchange factor activity"/>
    <property type="evidence" value="ECO:0007669"/>
    <property type="project" value="InterPro"/>
</dbReference>
<keyword evidence="3" id="KW-0963">Cytoplasm</keyword>
<dbReference type="FunFam" id="2.160.10.10:FF:000029">
    <property type="entry name" value="Trimeric LpxA-like enzyme"/>
    <property type="match status" value="1"/>
</dbReference>
<dbReference type="Gramene" id="TRITD5Av1G038700.11">
    <property type="protein sequence ID" value="TRITD5Av1G038700.11"/>
    <property type="gene ID" value="TRITD5Av1G038700"/>
</dbReference>
<accession>A0A9R0WKI2</accession>
<dbReference type="EMBL" id="LT934119">
    <property type="protein sequence ID" value="VAI13742.1"/>
    <property type="molecule type" value="Genomic_DNA"/>
</dbReference>
<reference evidence="11 12" key="1">
    <citation type="submission" date="2017-09" db="EMBL/GenBank/DDBJ databases">
        <authorList>
            <consortium name="International Durum Wheat Genome Sequencing Consortium (IDWGSC)"/>
            <person name="Milanesi L."/>
        </authorList>
    </citation>
    <scope>NUCLEOTIDE SEQUENCE [LARGE SCALE GENOMIC DNA]</scope>
    <source>
        <strain evidence="12">cv. Svevo</strain>
    </source>
</reference>
<keyword evidence="5" id="KW-0648">Protein biosynthesis</keyword>
<dbReference type="SUPFAM" id="SSF48371">
    <property type="entry name" value="ARM repeat"/>
    <property type="match status" value="1"/>
</dbReference>
<dbReference type="PROSITE" id="PS51363">
    <property type="entry name" value="W2"/>
    <property type="match status" value="1"/>
</dbReference>
<evidence type="ECO:0000256" key="2">
    <source>
        <dbReference type="ARBA" id="ARBA00007878"/>
    </source>
</evidence>
<evidence type="ECO:0000256" key="3">
    <source>
        <dbReference type="ARBA" id="ARBA00022490"/>
    </source>
</evidence>
<dbReference type="InterPro" id="IPR016024">
    <property type="entry name" value="ARM-type_fold"/>
</dbReference>
<dbReference type="FunFam" id="3.90.550.10:FF:000106">
    <property type="entry name" value="Translation initiation factor eIF-2B subunit epsilon"/>
    <property type="match status" value="1"/>
</dbReference>
<dbReference type="InterPro" id="IPR051956">
    <property type="entry name" value="eIF2B_epsilon"/>
</dbReference>
<evidence type="ECO:0000259" key="10">
    <source>
        <dbReference type="PROSITE" id="PS51363"/>
    </source>
</evidence>
<protein>
    <recommendedName>
        <fullName evidence="6">Translation initiation factor eIF2B subunit epsilon</fullName>
    </recommendedName>
    <alternativeName>
        <fullName evidence="7">eIF2B GDP-GTP exchange factor subunit epsilon</fullName>
    </alternativeName>
</protein>
<dbReference type="PANTHER" id="PTHR45887:SF2">
    <property type="entry name" value="EIF-2B GDP-GTP EXCHANGE FACTOR SUBUNIT EPSILON"/>
    <property type="match status" value="1"/>
</dbReference>
<dbReference type="Gene3D" id="1.25.40.180">
    <property type="match status" value="1"/>
</dbReference>
<dbReference type="InterPro" id="IPR029044">
    <property type="entry name" value="Nucleotide-diphossugar_trans"/>
</dbReference>
<dbReference type="InterPro" id="IPR044123">
    <property type="entry name" value="W2_eIF2B_epsilon"/>
</dbReference>
<organism evidence="11 12">
    <name type="scientific">Triticum turgidum subsp. durum</name>
    <name type="common">Durum wheat</name>
    <name type="synonym">Triticum durum</name>
    <dbReference type="NCBI Taxonomy" id="4567"/>
    <lineage>
        <taxon>Eukaryota</taxon>
        <taxon>Viridiplantae</taxon>
        <taxon>Streptophyta</taxon>
        <taxon>Embryophyta</taxon>
        <taxon>Tracheophyta</taxon>
        <taxon>Spermatophyta</taxon>
        <taxon>Magnoliopsida</taxon>
        <taxon>Liliopsida</taxon>
        <taxon>Poales</taxon>
        <taxon>Poaceae</taxon>
        <taxon>BOP clade</taxon>
        <taxon>Pooideae</taxon>
        <taxon>Triticodae</taxon>
        <taxon>Triticeae</taxon>
        <taxon>Triticinae</taxon>
        <taxon>Triticum</taxon>
    </lineage>
</organism>
<comment type="similarity">
    <text evidence="2">Belongs to the eIF-2B gamma/epsilon subunits family.</text>
</comment>
<evidence type="ECO:0000256" key="9">
    <source>
        <dbReference type="SAM" id="MobiDB-lite"/>
    </source>
</evidence>
<dbReference type="GO" id="GO:0003743">
    <property type="term" value="F:translation initiation factor activity"/>
    <property type="evidence" value="ECO:0007669"/>
    <property type="project" value="TreeGrafter"/>
</dbReference>
<keyword evidence="12" id="KW-1185">Reference proteome</keyword>
<dbReference type="GO" id="GO:0031369">
    <property type="term" value="F:translation initiation factor binding"/>
    <property type="evidence" value="ECO:0007669"/>
    <property type="project" value="InterPro"/>
</dbReference>
<dbReference type="Gene3D" id="2.160.10.10">
    <property type="entry name" value="Hexapeptide repeat proteins"/>
    <property type="match status" value="1"/>
</dbReference>
<evidence type="ECO:0000256" key="4">
    <source>
        <dbReference type="ARBA" id="ARBA00022540"/>
    </source>
</evidence>
<dbReference type="InterPro" id="IPR056764">
    <property type="entry name" value="LbH_EIF2B3/5"/>
</dbReference>
<evidence type="ECO:0000256" key="5">
    <source>
        <dbReference type="ARBA" id="ARBA00022917"/>
    </source>
</evidence>
<proteinExistence type="inferred from homology"/>
<evidence type="ECO:0000313" key="12">
    <source>
        <dbReference type="Proteomes" id="UP000324705"/>
    </source>
</evidence>
<evidence type="ECO:0000313" key="11">
    <source>
        <dbReference type="EMBL" id="VAI13742.1"/>
    </source>
</evidence>
<dbReference type="GO" id="GO:0005851">
    <property type="term" value="C:eukaryotic translation initiation factor 2B complex"/>
    <property type="evidence" value="ECO:0007669"/>
    <property type="project" value="TreeGrafter"/>
</dbReference>
<dbReference type="CDD" id="cd11558">
    <property type="entry name" value="W2_eIF2B_epsilon"/>
    <property type="match status" value="1"/>
</dbReference>
<dbReference type="SUPFAM" id="SSF53448">
    <property type="entry name" value="Nucleotide-diphospho-sugar transferases"/>
    <property type="match status" value="1"/>
</dbReference>
<evidence type="ECO:0000256" key="1">
    <source>
        <dbReference type="ARBA" id="ARBA00004514"/>
    </source>
</evidence>
<dbReference type="Pfam" id="PF25084">
    <property type="entry name" value="LbH_EIF2B"/>
    <property type="match status" value="1"/>
</dbReference>
<evidence type="ECO:0000256" key="7">
    <source>
        <dbReference type="ARBA" id="ARBA00044345"/>
    </source>
</evidence>
<dbReference type="PANTHER" id="PTHR45887">
    <property type="entry name" value="TRANSLATION INITIATION FACTOR EIF-2B SUBUNIT EPSILON"/>
    <property type="match status" value="1"/>
</dbReference>
<evidence type="ECO:0000256" key="8">
    <source>
        <dbReference type="ARBA" id="ARBA00046432"/>
    </source>
</evidence>
<feature type="region of interest" description="Disordered" evidence="9">
    <location>
        <begin position="409"/>
        <end position="454"/>
    </location>
</feature>